<dbReference type="SUPFAM" id="SSF54001">
    <property type="entry name" value="Cysteine proteinases"/>
    <property type="match status" value="1"/>
</dbReference>
<keyword evidence="2" id="KW-0645">Protease</keyword>
<name>A0ABU7P746_9ACTN</name>
<keyword evidence="9" id="KW-1185">Reference proteome</keyword>
<dbReference type="PANTHER" id="PTHR47359">
    <property type="entry name" value="PEPTIDOGLYCAN DL-ENDOPEPTIDASE CWLO"/>
    <property type="match status" value="1"/>
</dbReference>
<evidence type="ECO:0000256" key="1">
    <source>
        <dbReference type="ARBA" id="ARBA00007074"/>
    </source>
</evidence>
<organism evidence="8 9">
    <name type="scientific">Actinacidiphila polyblastidii</name>
    <dbReference type="NCBI Taxonomy" id="3110430"/>
    <lineage>
        <taxon>Bacteria</taxon>
        <taxon>Bacillati</taxon>
        <taxon>Actinomycetota</taxon>
        <taxon>Actinomycetes</taxon>
        <taxon>Kitasatosporales</taxon>
        <taxon>Streptomycetaceae</taxon>
        <taxon>Actinacidiphila</taxon>
    </lineage>
</organism>
<feature type="signal peptide" evidence="6">
    <location>
        <begin position="1"/>
        <end position="41"/>
    </location>
</feature>
<dbReference type="InterPro" id="IPR038765">
    <property type="entry name" value="Papain-like_cys_pep_sf"/>
</dbReference>
<keyword evidence="4" id="KW-0788">Thiol protease</keyword>
<evidence type="ECO:0000313" key="9">
    <source>
        <dbReference type="Proteomes" id="UP001344658"/>
    </source>
</evidence>
<feature type="domain" description="NlpC/P60" evidence="7">
    <location>
        <begin position="234"/>
        <end position="348"/>
    </location>
</feature>
<keyword evidence="5" id="KW-0175">Coiled coil</keyword>
<evidence type="ECO:0000256" key="5">
    <source>
        <dbReference type="SAM" id="Coils"/>
    </source>
</evidence>
<accession>A0ABU7P746</accession>
<dbReference type="Pfam" id="PF00877">
    <property type="entry name" value="NLPC_P60"/>
    <property type="match status" value="1"/>
</dbReference>
<evidence type="ECO:0000259" key="7">
    <source>
        <dbReference type="PROSITE" id="PS51935"/>
    </source>
</evidence>
<dbReference type="PROSITE" id="PS51318">
    <property type="entry name" value="TAT"/>
    <property type="match status" value="1"/>
</dbReference>
<keyword evidence="3" id="KW-0378">Hydrolase</keyword>
<evidence type="ECO:0000256" key="6">
    <source>
        <dbReference type="SAM" id="SignalP"/>
    </source>
</evidence>
<dbReference type="EMBL" id="JAZEWV010000003">
    <property type="protein sequence ID" value="MEE4541641.1"/>
    <property type="molecule type" value="Genomic_DNA"/>
</dbReference>
<comment type="caution">
    <text evidence="8">The sequence shown here is derived from an EMBL/GenBank/DDBJ whole genome shotgun (WGS) entry which is preliminary data.</text>
</comment>
<dbReference type="PANTHER" id="PTHR47359:SF3">
    <property type="entry name" value="NLP_P60 DOMAIN-CONTAINING PROTEIN-RELATED"/>
    <property type="match status" value="1"/>
</dbReference>
<protein>
    <submittedName>
        <fullName evidence="8">NlpC/P60 family protein</fullName>
    </submittedName>
</protein>
<dbReference type="RefSeq" id="WP_330793534.1">
    <property type="nucleotide sequence ID" value="NZ_JAZEWV010000003.1"/>
</dbReference>
<dbReference type="Gene3D" id="3.90.1720.10">
    <property type="entry name" value="endopeptidase domain like (from Nostoc punctiforme)"/>
    <property type="match status" value="1"/>
</dbReference>
<proteinExistence type="inferred from homology"/>
<dbReference type="InterPro" id="IPR000064">
    <property type="entry name" value="NLP_P60_dom"/>
</dbReference>
<evidence type="ECO:0000256" key="4">
    <source>
        <dbReference type="ARBA" id="ARBA00022807"/>
    </source>
</evidence>
<dbReference type="InterPro" id="IPR051794">
    <property type="entry name" value="PG_Endopeptidase_C40"/>
</dbReference>
<feature type="chain" id="PRO_5046945497" evidence="6">
    <location>
        <begin position="42"/>
        <end position="348"/>
    </location>
</feature>
<reference evidence="8 9" key="1">
    <citation type="submission" date="2023-12" db="EMBL/GenBank/DDBJ databases">
        <title>Streptomyces sp. V4-01.</title>
        <authorList>
            <person name="Somphong A."/>
            <person name="Phongsopitanun W."/>
        </authorList>
    </citation>
    <scope>NUCLEOTIDE SEQUENCE [LARGE SCALE GENOMIC DNA]</scope>
    <source>
        <strain evidence="8 9">V4-01</strain>
    </source>
</reference>
<gene>
    <name evidence="8" type="ORF">V2S66_06600</name>
</gene>
<comment type="similarity">
    <text evidence="1">Belongs to the peptidase C40 family.</text>
</comment>
<dbReference type="InterPro" id="IPR006311">
    <property type="entry name" value="TAT_signal"/>
</dbReference>
<evidence type="ECO:0000256" key="2">
    <source>
        <dbReference type="ARBA" id="ARBA00022670"/>
    </source>
</evidence>
<dbReference type="Proteomes" id="UP001344658">
    <property type="component" value="Unassembled WGS sequence"/>
</dbReference>
<evidence type="ECO:0000313" key="8">
    <source>
        <dbReference type="EMBL" id="MEE4541641.1"/>
    </source>
</evidence>
<keyword evidence="6" id="KW-0732">Signal</keyword>
<evidence type="ECO:0000256" key="3">
    <source>
        <dbReference type="ARBA" id="ARBA00022801"/>
    </source>
</evidence>
<dbReference type="PROSITE" id="PS51935">
    <property type="entry name" value="NLPC_P60"/>
    <property type="match status" value="1"/>
</dbReference>
<feature type="coiled-coil region" evidence="5">
    <location>
        <begin position="54"/>
        <end position="102"/>
    </location>
</feature>
<sequence>MVSHRRTSQPGLAARTTRVTVLSAAAASAALSGAAALPAAADPSGGPQDTAARLDRLYQQAEVATQRYDGAQESAKRLRAELTALQDRAATGQQRVNDLRDELGVLAASQYREGAIDPTLALLLSDDPAQVLERAATLDRLGGRQTDRLRLLQEAQRTLRQQRDQAAGKLTDLQRAGQVLRARKRAVQRALASAQRLLDTLPAAQRAGYAPGMTDQRASRDRVEPDLPALPASSGRAAVAVAAARQMLGAPYVWGATGPNAFDCSGLMLYAYRRAGVALPRTSQEQMNAGAHIPLDQVRPGDLVIYRGDASHVAMYVGAGQVIHAPYPGARVRYDPIGMMPINSVTRP</sequence>